<organism evidence="5 6">
    <name type="scientific">Candidatus Scalindua brodae</name>
    <dbReference type="NCBI Taxonomy" id="237368"/>
    <lineage>
        <taxon>Bacteria</taxon>
        <taxon>Pseudomonadati</taxon>
        <taxon>Planctomycetota</taxon>
        <taxon>Candidatus Brocadiia</taxon>
        <taxon>Candidatus Brocadiales</taxon>
        <taxon>Candidatus Scalinduaceae</taxon>
        <taxon>Candidatus Scalindua</taxon>
    </lineage>
</organism>
<evidence type="ECO:0000259" key="4">
    <source>
        <dbReference type="PROSITE" id="PS50987"/>
    </source>
</evidence>
<proteinExistence type="predicted"/>
<dbReference type="SMART" id="SM00418">
    <property type="entry name" value="HTH_ARSR"/>
    <property type="match status" value="1"/>
</dbReference>
<dbReference type="GO" id="GO:0003677">
    <property type="term" value="F:DNA binding"/>
    <property type="evidence" value="ECO:0007669"/>
    <property type="project" value="UniProtKB-KW"/>
</dbReference>
<accession>A0A0B0EM70</accession>
<evidence type="ECO:0000256" key="1">
    <source>
        <dbReference type="ARBA" id="ARBA00023015"/>
    </source>
</evidence>
<feature type="domain" description="HTH arsR-type" evidence="4">
    <location>
        <begin position="1"/>
        <end position="96"/>
    </location>
</feature>
<sequence>MNKLDIRDKAEVLKLLGHSTRLLILEELVKGAKCVTDIKDLLEIEQSNLSQHLSVLRNLKIIDFYEDGVLRCYYIIRPRMVDALFTFISGHYPIERRSCEEVRKEGERLKTKRVKKAKSN</sequence>
<dbReference type="Gene3D" id="1.10.10.10">
    <property type="entry name" value="Winged helix-like DNA-binding domain superfamily/Winged helix DNA-binding domain"/>
    <property type="match status" value="1"/>
</dbReference>
<dbReference type="PRINTS" id="PR00778">
    <property type="entry name" value="HTHARSR"/>
</dbReference>
<evidence type="ECO:0000313" key="6">
    <source>
        <dbReference type="Proteomes" id="UP000030652"/>
    </source>
</evidence>
<dbReference type="Proteomes" id="UP000030652">
    <property type="component" value="Unassembled WGS sequence"/>
</dbReference>
<evidence type="ECO:0000313" key="5">
    <source>
        <dbReference type="EMBL" id="KHE93106.1"/>
    </source>
</evidence>
<keyword evidence="2" id="KW-0238">DNA-binding</keyword>
<dbReference type="InterPro" id="IPR001845">
    <property type="entry name" value="HTH_ArsR_DNA-bd_dom"/>
</dbReference>
<dbReference type="PROSITE" id="PS50987">
    <property type="entry name" value="HTH_ARSR_2"/>
    <property type="match status" value="1"/>
</dbReference>
<comment type="caution">
    <text evidence="5">The sequence shown here is derived from an EMBL/GenBank/DDBJ whole genome shotgun (WGS) entry which is preliminary data.</text>
</comment>
<dbReference type="GO" id="GO:0003700">
    <property type="term" value="F:DNA-binding transcription factor activity"/>
    <property type="evidence" value="ECO:0007669"/>
    <property type="project" value="InterPro"/>
</dbReference>
<dbReference type="EMBL" id="JRYO01000072">
    <property type="protein sequence ID" value="KHE93106.1"/>
    <property type="molecule type" value="Genomic_DNA"/>
</dbReference>
<dbReference type="InterPro" id="IPR051011">
    <property type="entry name" value="Metal_resp_trans_reg"/>
</dbReference>
<dbReference type="PANTHER" id="PTHR43132">
    <property type="entry name" value="ARSENICAL RESISTANCE OPERON REPRESSOR ARSR-RELATED"/>
    <property type="match status" value="1"/>
</dbReference>
<keyword evidence="1" id="KW-0805">Transcription regulation</keyword>
<dbReference type="PANTHER" id="PTHR43132:SF2">
    <property type="entry name" value="ARSENICAL RESISTANCE OPERON REPRESSOR ARSR-RELATED"/>
    <property type="match status" value="1"/>
</dbReference>
<dbReference type="eggNOG" id="COG0640">
    <property type="taxonomic scope" value="Bacteria"/>
</dbReference>
<dbReference type="Pfam" id="PF01022">
    <property type="entry name" value="HTH_5"/>
    <property type="match status" value="1"/>
</dbReference>
<dbReference type="InterPro" id="IPR036390">
    <property type="entry name" value="WH_DNA-bd_sf"/>
</dbReference>
<name>A0A0B0EM70_9BACT</name>
<keyword evidence="3" id="KW-0804">Transcription</keyword>
<protein>
    <submittedName>
        <fullName evidence="5">Bacterial transcription regulatory protein (ArsR family)</fullName>
    </submittedName>
</protein>
<dbReference type="AlphaFoldDB" id="A0A0B0EM70"/>
<reference evidence="5 6" key="1">
    <citation type="submission" date="2014-10" db="EMBL/GenBank/DDBJ databases">
        <title>Draft genome of anammox bacterium scalindua brodae, obtained using differential coverage binning of sequence data from two enrichment reactors.</title>
        <authorList>
            <person name="Speth D.R."/>
            <person name="Russ L."/>
            <person name="Kartal B."/>
            <person name="Op den Camp H.J."/>
            <person name="Dutilh B.E."/>
            <person name="Jetten M.S."/>
        </authorList>
    </citation>
    <scope>NUCLEOTIDE SEQUENCE [LARGE SCALE GENOMIC DNA]</scope>
    <source>
        <strain evidence="5">RU1</strain>
    </source>
</reference>
<dbReference type="CDD" id="cd00090">
    <property type="entry name" value="HTH_ARSR"/>
    <property type="match status" value="1"/>
</dbReference>
<dbReference type="InterPro" id="IPR011991">
    <property type="entry name" value="ArsR-like_HTH"/>
</dbReference>
<dbReference type="NCBIfam" id="NF033788">
    <property type="entry name" value="HTH_metalloreg"/>
    <property type="match status" value="1"/>
</dbReference>
<evidence type="ECO:0000256" key="3">
    <source>
        <dbReference type="ARBA" id="ARBA00023163"/>
    </source>
</evidence>
<dbReference type="InterPro" id="IPR036388">
    <property type="entry name" value="WH-like_DNA-bd_sf"/>
</dbReference>
<gene>
    <name evidence="5" type="ORF">SCABRO_01125</name>
</gene>
<evidence type="ECO:0000256" key="2">
    <source>
        <dbReference type="ARBA" id="ARBA00023125"/>
    </source>
</evidence>
<dbReference type="SUPFAM" id="SSF46785">
    <property type="entry name" value="Winged helix' DNA-binding domain"/>
    <property type="match status" value="1"/>
</dbReference>